<proteinExistence type="predicted"/>
<protein>
    <submittedName>
        <fullName evidence="1">Uncharacterized protein</fullName>
    </submittedName>
</protein>
<name>A0A450Y8Z7_9GAMM</name>
<evidence type="ECO:0000313" key="1">
    <source>
        <dbReference type="EMBL" id="VFK38014.1"/>
    </source>
</evidence>
<accession>A0A450Y8Z7</accession>
<dbReference type="EMBL" id="CAADFS010000003">
    <property type="protein sequence ID" value="VFK38014.1"/>
    <property type="molecule type" value="Genomic_DNA"/>
</dbReference>
<reference evidence="1" key="1">
    <citation type="submission" date="2019-02" db="EMBL/GenBank/DDBJ databases">
        <authorList>
            <person name="Gruber-Vodicka R. H."/>
            <person name="Seah K. B. B."/>
        </authorList>
    </citation>
    <scope>NUCLEOTIDE SEQUENCE</scope>
    <source>
        <strain evidence="1">BECK_BZ123</strain>
    </source>
</reference>
<organism evidence="1">
    <name type="scientific">Candidatus Kentrum sp. TC</name>
    <dbReference type="NCBI Taxonomy" id="2126339"/>
    <lineage>
        <taxon>Bacteria</taxon>
        <taxon>Pseudomonadati</taxon>
        <taxon>Pseudomonadota</taxon>
        <taxon>Gammaproteobacteria</taxon>
        <taxon>Candidatus Kentrum</taxon>
    </lineage>
</organism>
<dbReference type="AlphaFoldDB" id="A0A450Y8Z7"/>
<gene>
    <name evidence="1" type="ORF">BECKTC1821D_GA0114238_100312</name>
</gene>
<sequence>MVCRCCVIALAKNHSDTLVKTLPSTVSFRIGRDRKRLEALGARNPYEWIEFRKDLVLLVETPENFKQNVEEIFESRNIYL</sequence>